<dbReference type="SMART" id="SM00979">
    <property type="entry name" value="TIFY"/>
    <property type="match status" value="1"/>
</dbReference>
<keyword evidence="4" id="KW-0539">Nucleus</keyword>
<reference evidence="7" key="1">
    <citation type="submission" date="2020-02" db="EMBL/GenBank/DDBJ databases">
        <authorList>
            <person name="Scholz U."/>
            <person name="Mascher M."/>
            <person name="Fiebig A."/>
        </authorList>
    </citation>
    <scope>NUCLEOTIDE SEQUENCE</scope>
</reference>
<comment type="similarity">
    <text evidence="1 4">Belongs to the TIFY/JAZ family.</text>
</comment>
<dbReference type="Pfam" id="PF09425">
    <property type="entry name" value="Jas_motif"/>
    <property type="match status" value="1"/>
</dbReference>
<dbReference type="GO" id="GO:0009611">
    <property type="term" value="P:response to wounding"/>
    <property type="evidence" value="ECO:0007669"/>
    <property type="project" value="UniProtKB-UniRule"/>
</dbReference>
<dbReference type="PANTHER" id="PTHR33077">
    <property type="entry name" value="PROTEIN TIFY 4A-RELATED-RELATED"/>
    <property type="match status" value="1"/>
</dbReference>
<accession>A0A7I8KCH9</accession>
<dbReference type="InterPro" id="IPR018467">
    <property type="entry name" value="CCT_CS"/>
</dbReference>
<dbReference type="InterPro" id="IPR010399">
    <property type="entry name" value="Tify_dom"/>
</dbReference>
<dbReference type="PROSITE" id="PS51320">
    <property type="entry name" value="TIFY"/>
    <property type="match status" value="1"/>
</dbReference>
<keyword evidence="3" id="KW-0832">Ubl conjugation</keyword>
<feature type="region of interest" description="Disordered" evidence="5">
    <location>
        <begin position="1"/>
        <end position="43"/>
    </location>
</feature>
<keyword evidence="2 4" id="KW-1184">Jasmonic acid signaling pathway</keyword>
<sequence length="364" mass="38914">MAGSEAAPPEEAGRAGEEVRPGAGAAAVKSPLEKPLSELTEEDIAQVTREDCRRFLKEKGMRRPSWNKSQAVQQVISLKALLEPYHDADDDAPSAGAVPSISTFFAKRPSDALLPAAAAQFPVSSPMRGEPAGGAAQIACERPQGRDPPANLFACSDALCRFPATGNGARLPSSATLPPRGVASAEALEGQLTIFYDGKINVYDAVTPEKVRSGRKGPTSRAASLQRYLEKRKDRFKCKKHAGGGSSGVELLLSQRIRDQIPAAHLSCGEMYAAAAPAPRPPPPPARCSAAGHLRFSIDLNDGGEPSLSLCLSVSAFTSLLPLLLRRLCFRREYPFHRLRFRCPRSLIRQPSLPFPQSSPGGAM</sequence>
<evidence type="ECO:0000256" key="2">
    <source>
        <dbReference type="ARBA" id="ARBA00022819"/>
    </source>
</evidence>
<feature type="compositionally biased region" description="Low complexity" evidence="5">
    <location>
        <begin position="1"/>
        <end position="10"/>
    </location>
</feature>
<comment type="subcellular location">
    <subcellularLocation>
        <location evidence="4">Nucleus</location>
    </subcellularLocation>
</comment>
<proteinExistence type="inferred from homology"/>
<evidence type="ECO:0000256" key="1">
    <source>
        <dbReference type="ARBA" id="ARBA00008614"/>
    </source>
</evidence>
<evidence type="ECO:0000256" key="3">
    <source>
        <dbReference type="ARBA" id="ARBA00022843"/>
    </source>
</evidence>
<evidence type="ECO:0000259" key="6">
    <source>
        <dbReference type="PROSITE" id="PS51320"/>
    </source>
</evidence>
<dbReference type="GO" id="GO:0031347">
    <property type="term" value="P:regulation of defense response"/>
    <property type="evidence" value="ECO:0007669"/>
    <property type="project" value="UniProtKB-UniRule"/>
</dbReference>
<dbReference type="AlphaFoldDB" id="A0A7I8KCH9"/>
<feature type="compositionally biased region" description="Basic and acidic residues" evidence="5">
    <location>
        <begin position="11"/>
        <end position="20"/>
    </location>
</feature>
<evidence type="ECO:0000256" key="4">
    <source>
        <dbReference type="RuleBase" id="RU369065"/>
    </source>
</evidence>
<comment type="function">
    <text evidence="4">Repressor of jasmonate responses.</text>
</comment>
<feature type="domain" description="Tify" evidence="6">
    <location>
        <begin position="185"/>
        <end position="220"/>
    </location>
</feature>
<dbReference type="InterPro" id="IPR040390">
    <property type="entry name" value="TIFY/JAZ"/>
</dbReference>
<evidence type="ECO:0000313" key="8">
    <source>
        <dbReference type="Proteomes" id="UP000663760"/>
    </source>
</evidence>
<evidence type="ECO:0000313" key="7">
    <source>
        <dbReference type="EMBL" id="CAA7394768.1"/>
    </source>
</evidence>
<gene>
    <name evidence="7" type="ORF">SI8410_04005429</name>
</gene>
<dbReference type="GO" id="GO:0005634">
    <property type="term" value="C:nucleus"/>
    <property type="evidence" value="ECO:0007669"/>
    <property type="project" value="UniProtKB-SubCell"/>
</dbReference>
<protein>
    <recommendedName>
        <fullName evidence="4">Protein TIFY</fullName>
    </recommendedName>
    <alternativeName>
        <fullName evidence="4">Jasmonate ZIM domain-containing protein</fullName>
    </alternativeName>
</protein>
<dbReference type="PANTHER" id="PTHR33077:SF60">
    <property type="entry name" value="TIFY DOMAIN-CONTAINING PROTEIN"/>
    <property type="match status" value="1"/>
</dbReference>
<dbReference type="GO" id="GO:2000022">
    <property type="term" value="P:regulation of jasmonic acid mediated signaling pathway"/>
    <property type="evidence" value="ECO:0007669"/>
    <property type="project" value="UniProtKB-UniRule"/>
</dbReference>
<evidence type="ECO:0000256" key="5">
    <source>
        <dbReference type="SAM" id="MobiDB-lite"/>
    </source>
</evidence>
<organism evidence="7 8">
    <name type="scientific">Spirodela intermedia</name>
    <name type="common">Intermediate duckweed</name>
    <dbReference type="NCBI Taxonomy" id="51605"/>
    <lineage>
        <taxon>Eukaryota</taxon>
        <taxon>Viridiplantae</taxon>
        <taxon>Streptophyta</taxon>
        <taxon>Embryophyta</taxon>
        <taxon>Tracheophyta</taxon>
        <taxon>Spermatophyta</taxon>
        <taxon>Magnoliopsida</taxon>
        <taxon>Liliopsida</taxon>
        <taxon>Araceae</taxon>
        <taxon>Lemnoideae</taxon>
        <taxon>Spirodela</taxon>
    </lineage>
</organism>
<dbReference type="Proteomes" id="UP000663760">
    <property type="component" value="Chromosome 4"/>
</dbReference>
<keyword evidence="8" id="KW-1185">Reference proteome</keyword>
<comment type="domain">
    <text evidence="4">The jas domain is required for interaction with COI1.</text>
</comment>
<dbReference type="OrthoDB" id="1934352at2759"/>
<dbReference type="EMBL" id="LR746267">
    <property type="protein sequence ID" value="CAA7394768.1"/>
    <property type="molecule type" value="Genomic_DNA"/>
</dbReference>
<dbReference type="Pfam" id="PF06200">
    <property type="entry name" value="tify"/>
    <property type="match status" value="1"/>
</dbReference>
<name>A0A7I8KCH9_SPIIN</name>